<evidence type="ECO:0000313" key="2">
    <source>
        <dbReference type="Proteomes" id="UP000004416"/>
    </source>
</evidence>
<sequence>MQTNYVKLIKVFYRVRQKKRFTRNFGLFFKSIKEKVAFGAK</sequence>
<dbReference type="EMBL" id="AFZX01000082">
    <property type="protein sequence ID" value="EHL06236.1"/>
    <property type="molecule type" value="Genomic_DNA"/>
</dbReference>
<dbReference type="AlphaFoldDB" id="G9XQ30"/>
<protein>
    <submittedName>
        <fullName evidence="1">Uncharacterized protein</fullName>
    </submittedName>
</protein>
<evidence type="ECO:0000313" key="1">
    <source>
        <dbReference type="EMBL" id="EHL06236.1"/>
    </source>
</evidence>
<name>G9XQ30_DESHA</name>
<reference evidence="1 2" key="1">
    <citation type="submission" date="2011-08" db="EMBL/GenBank/DDBJ databases">
        <authorList>
            <person name="Weinstock G."/>
            <person name="Sodergren E."/>
            <person name="Clifton S."/>
            <person name="Fulton L."/>
            <person name="Fulton B."/>
            <person name="Courtney L."/>
            <person name="Fronick C."/>
            <person name="Harrison M."/>
            <person name="Strong C."/>
            <person name="Farmer C."/>
            <person name="Delahaunty K."/>
            <person name="Markovic C."/>
            <person name="Hall O."/>
            <person name="Minx P."/>
            <person name="Tomlinson C."/>
            <person name="Mitreva M."/>
            <person name="Hou S."/>
            <person name="Chen J."/>
            <person name="Wollam A."/>
            <person name="Pepin K.H."/>
            <person name="Johnson M."/>
            <person name="Bhonagiri V."/>
            <person name="Zhang X."/>
            <person name="Suruliraj S."/>
            <person name="Warren W."/>
            <person name="Chinwalla A."/>
            <person name="Mardis E.R."/>
            <person name="Wilson R.K."/>
        </authorList>
    </citation>
    <scope>NUCLEOTIDE SEQUENCE [LARGE SCALE GENOMIC DNA]</scope>
    <source>
        <strain evidence="1 2">DP7</strain>
    </source>
</reference>
<dbReference type="HOGENOM" id="CLU_3269008_0_0_9"/>
<proteinExistence type="predicted"/>
<gene>
    <name evidence="1" type="ORF">HMPREF0322_03076</name>
</gene>
<organism evidence="1 2">
    <name type="scientific">Desulfitobacterium hafniense DP7</name>
    <dbReference type="NCBI Taxonomy" id="537010"/>
    <lineage>
        <taxon>Bacteria</taxon>
        <taxon>Bacillati</taxon>
        <taxon>Bacillota</taxon>
        <taxon>Clostridia</taxon>
        <taxon>Eubacteriales</taxon>
        <taxon>Desulfitobacteriaceae</taxon>
        <taxon>Desulfitobacterium</taxon>
    </lineage>
</organism>
<dbReference type="Proteomes" id="UP000004416">
    <property type="component" value="Unassembled WGS sequence"/>
</dbReference>
<comment type="caution">
    <text evidence="1">The sequence shown here is derived from an EMBL/GenBank/DDBJ whole genome shotgun (WGS) entry which is preliminary data.</text>
</comment>
<accession>G9XQ30</accession>